<comment type="similarity">
    <text evidence="1">Belongs to the LysR transcriptional regulatory family.</text>
</comment>
<dbReference type="InterPro" id="IPR036388">
    <property type="entry name" value="WH-like_DNA-bd_sf"/>
</dbReference>
<dbReference type="AlphaFoldDB" id="A0A8J7GP48"/>
<dbReference type="Gene3D" id="3.40.190.10">
    <property type="entry name" value="Periplasmic binding protein-like II"/>
    <property type="match status" value="2"/>
</dbReference>
<accession>A0A8J7GP48</accession>
<sequence length="310" mass="33425">MQLELRHLRVVLAVAESGSISRAAQRLGLPQPSVTAQLARIERELGAQLFARTATGAVPTPFGRYVVDRARAVLGELDRLNRGRQGSVVAPRQLRIGVAPGLPLAGIEVSLGVGDVTSYSDPSTHALAQLVRAGQLDLVLLREYPGHEFVAPPELTTRVLVPAEPMFVGLPADDPLAAGEEVALADLAGAQWVASPPDDSGLQALFRAACAAAGFSPRIRHQTSDSVFAKEFITRSGYVSLASPLSWDGPRHAIRPLAGTPIWRRLVVGWRADGPLAHRADDLAPRLDRWYHDLAVSRPRYAAWLSAREH</sequence>
<evidence type="ECO:0000256" key="2">
    <source>
        <dbReference type="ARBA" id="ARBA00023015"/>
    </source>
</evidence>
<keyword evidence="2" id="KW-0805">Transcription regulation</keyword>
<dbReference type="EMBL" id="JADOUF010000001">
    <property type="protein sequence ID" value="MBG6141445.1"/>
    <property type="molecule type" value="Genomic_DNA"/>
</dbReference>
<evidence type="ECO:0000313" key="6">
    <source>
        <dbReference type="EMBL" id="MBG6141445.1"/>
    </source>
</evidence>
<dbReference type="FunFam" id="1.10.10.10:FF:000001">
    <property type="entry name" value="LysR family transcriptional regulator"/>
    <property type="match status" value="1"/>
</dbReference>
<evidence type="ECO:0000259" key="5">
    <source>
        <dbReference type="PROSITE" id="PS50931"/>
    </source>
</evidence>
<evidence type="ECO:0000256" key="3">
    <source>
        <dbReference type="ARBA" id="ARBA00023125"/>
    </source>
</evidence>
<dbReference type="PROSITE" id="PS50931">
    <property type="entry name" value="HTH_LYSR"/>
    <property type="match status" value="1"/>
</dbReference>
<gene>
    <name evidence="6" type="ORF">IW245_007639</name>
</gene>
<organism evidence="6 7">
    <name type="scientific">Longispora fulva</name>
    <dbReference type="NCBI Taxonomy" id="619741"/>
    <lineage>
        <taxon>Bacteria</taxon>
        <taxon>Bacillati</taxon>
        <taxon>Actinomycetota</taxon>
        <taxon>Actinomycetes</taxon>
        <taxon>Micromonosporales</taxon>
        <taxon>Micromonosporaceae</taxon>
        <taxon>Longispora</taxon>
    </lineage>
</organism>
<evidence type="ECO:0000313" key="7">
    <source>
        <dbReference type="Proteomes" id="UP000622552"/>
    </source>
</evidence>
<dbReference type="RefSeq" id="WP_197007858.1">
    <property type="nucleotide sequence ID" value="NZ_BONS01000013.1"/>
</dbReference>
<reference evidence="6" key="1">
    <citation type="submission" date="2020-11" db="EMBL/GenBank/DDBJ databases">
        <title>Sequencing the genomes of 1000 actinobacteria strains.</title>
        <authorList>
            <person name="Klenk H.-P."/>
        </authorList>
    </citation>
    <scope>NUCLEOTIDE SEQUENCE</scope>
    <source>
        <strain evidence="6">DSM 45356</strain>
    </source>
</reference>
<dbReference type="GO" id="GO:0003677">
    <property type="term" value="F:DNA binding"/>
    <property type="evidence" value="ECO:0007669"/>
    <property type="project" value="UniProtKB-KW"/>
</dbReference>
<dbReference type="Pfam" id="PF03466">
    <property type="entry name" value="LysR_substrate"/>
    <property type="match status" value="1"/>
</dbReference>
<keyword evidence="3 6" id="KW-0238">DNA-binding</keyword>
<name>A0A8J7GP48_9ACTN</name>
<dbReference type="GO" id="GO:0032993">
    <property type="term" value="C:protein-DNA complex"/>
    <property type="evidence" value="ECO:0007669"/>
    <property type="project" value="TreeGrafter"/>
</dbReference>
<dbReference type="Pfam" id="PF00126">
    <property type="entry name" value="HTH_1"/>
    <property type="match status" value="1"/>
</dbReference>
<feature type="domain" description="HTH lysR-type" evidence="5">
    <location>
        <begin position="3"/>
        <end position="60"/>
    </location>
</feature>
<dbReference type="SUPFAM" id="SSF46785">
    <property type="entry name" value="Winged helix' DNA-binding domain"/>
    <property type="match status" value="1"/>
</dbReference>
<dbReference type="InterPro" id="IPR036390">
    <property type="entry name" value="WH_DNA-bd_sf"/>
</dbReference>
<dbReference type="PRINTS" id="PR00039">
    <property type="entry name" value="HTHLYSR"/>
</dbReference>
<evidence type="ECO:0000256" key="1">
    <source>
        <dbReference type="ARBA" id="ARBA00009437"/>
    </source>
</evidence>
<dbReference type="GO" id="GO:0003700">
    <property type="term" value="F:DNA-binding transcription factor activity"/>
    <property type="evidence" value="ECO:0007669"/>
    <property type="project" value="InterPro"/>
</dbReference>
<keyword evidence="7" id="KW-1185">Reference proteome</keyword>
<comment type="caution">
    <text evidence="6">The sequence shown here is derived from an EMBL/GenBank/DDBJ whole genome shotgun (WGS) entry which is preliminary data.</text>
</comment>
<dbReference type="Gene3D" id="1.10.10.10">
    <property type="entry name" value="Winged helix-like DNA-binding domain superfamily/Winged helix DNA-binding domain"/>
    <property type="match status" value="1"/>
</dbReference>
<dbReference type="Proteomes" id="UP000622552">
    <property type="component" value="Unassembled WGS sequence"/>
</dbReference>
<dbReference type="InterPro" id="IPR000847">
    <property type="entry name" value="LysR_HTH_N"/>
</dbReference>
<proteinExistence type="inferred from homology"/>
<evidence type="ECO:0000256" key="4">
    <source>
        <dbReference type="ARBA" id="ARBA00023163"/>
    </source>
</evidence>
<dbReference type="SUPFAM" id="SSF53850">
    <property type="entry name" value="Periplasmic binding protein-like II"/>
    <property type="match status" value="1"/>
</dbReference>
<dbReference type="PANTHER" id="PTHR30346">
    <property type="entry name" value="TRANSCRIPTIONAL DUAL REGULATOR HCAR-RELATED"/>
    <property type="match status" value="1"/>
</dbReference>
<dbReference type="PANTHER" id="PTHR30346:SF30">
    <property type="entry name" value="SMALL NEUTRAL PROTEASE REGULATORY PROTEIN"/>
    <property type="match status" value="1"/>
</dbReference>
<dbReference type="InterPro" id="IPR005119">
    <property type="entry name" value="LysR_subst-bd"/>
</dbReference>
<protein>
    <submittedName>
        <fullName evidence="6">DNA-binding transcriptional LysR family regulator</fullName>
    </submittedName>
</protein>
<keyword evidence="4" id="KW-0804">Transcription</keyword>